<feature type="domain" description="MSP" evidence="1">
    <location>
        <begin position="58"/>
        <end position="140"/>
    </location>
</feature>
<dbReference type="Proteomes" id="UP000887569">
    <property type="component" value="Unplaced"/>
</dbReference>
<evidence type="ECO:0000259" key="1">
    <source>
        <dbReference type="Pfam" id="PF00635"/>
    </source>
</evidence>
<evidence type="ECO:0000313" key="4">
    <source>
        <dbReference type="WBParaSite" id="PgR121_g005_t03"/>
    </source>
</evidence>
<keyword evidence="2" id="KW-1185">Reference proteome</keyword>
<dbReference type="WBParaSite" id="PgR121_g005_t03">
    <property type="protein sequence ID" value="PgR121_g005_t03"/>
    <property type="gene ID" value="PgR121_g005"/>
</dbReference>
<evidence type="ECO:0000313" key="2">
    <source>
        <dbReference type="Proteomes" id="UP000887569"/>
    </source>
</evidence>
<dbReference type="InterPro" id="IPR000535">
    <property type="entry name" value="MSP_dom"/>
</dbReference>
<reference evidence="3 4" key="1">
    <citation type="submission" date="2022-11" db="UniProtKB">
        <authorList>
            <consortium name="WormBaseParasite"/>
        </authorList>
    </citation>
    <scope>IDENTIFICATION</scope>
</reference>
<protein>
    <submittedName>
        <fullName evidence="3 4">MSP domain-containing protein</fullName>
    </submittedName>
</protein>
<sequence>MNEKSRVQDSSWELSQRKRSLLLSTDGKKAQEISERSEIIKDAITNEGYVKRFEGMKVKIEPDNVWVCSNEEMIVEHEITNENTFPIAFRVKVTNRNRFRLNKISGIIPAKGTFILQIRRLQCDPKSERFDVEILPYDEDFITQDKCIMNVQSISIQNRIQWFFSLGYIPIVRNIRYRQNPPWDTLFAKLNNPQNLRISAKLASACNKVGITNAIKDNLTLNEFIMLDTAFCHIQNSTSTI</sequence>
<dbReference type="InterPro" id="IPR013783">
    <property type="entry name" value="Ig-like_fold"/>
</dbReference>
<dbReference type="SUPFAM" id="SSF49354">
    <property type="entry name" value="PapD-like"/>
    <property type="match status" value="1"/>
</dbReference>
<name>A0A915CCK6_PARUN</name>
<dbReference type="InterPro" id="IPR008962">
    <property type="entry name" value="PapD-like_sf"/>
</dbReference>
<dbReference type="AlphaFoldDB" id="A0A915CCK6"/>
<dbReference type="Pfam" id="PF00635">
    <property type="entry name" value="Motile_Sperm"/>
    <property type="match status" value="1"/>
</dbReference>
<evidence type="ECO:0000313" key="3">
    <source>
        <dbReference type="WBParaSite" id="PgR121_g005_t02"/>
    </source>
</evidence>
<proteinExistence type="predicted"/>
<accession>A0A915CCK6</accession>
<dbReference type="WBParaSite" id="PgR121_g005_t02">
    <property type="protein sequence ID" value="PgR121_g005_t02"/>
    <property type="gene ID" value="PgR121_g005"/>
</dbReference>
<organism evidence="2 3">
    <name type="scientific">Parascaris univalens</name>
    <name type="common">Nematode worm</name>
    <dbReference type="NCBI Taxonomy" id="6257"/>
    <lineage>
        <taxon>Eukaryota</taxon>
        <taxon>Metazoa</taxon>
        <taxon>Ecdysozoa</taxon>
        <taxon>Nematoda</taxon>
        <taxon>Chromadorea</taxon>
        <taxon>Rhabditida</taxon>
        <taxon>Spirurina</taxon>
        <taxon>Ascaridomorpha</taxon>
        <taxon>Ascaridoidea</taxon>
        <taxon>Ascarididae</taxon>
        <taxon>Parascaris</taxon>
    </lineage>
</organism>
<dbReference type="Gene3D" id="2.60.40.10">
    <property type="entry name" value="Immunoglobulins"/>
    <property type="match status" value="1"/>
</dbReference>